<dbReference type="InterPro" id="IPR050583">
    <property type="entry name" value="Mycobacterial_A85_antigen"/>
</dbReference>
<accession>A0ABW6GYC3</accession>
<feature type="signal peptide" evidence="1">
    <location>
        <begin position="1"/>
        <end position="34"/>
    </location>
</feature>
<dbReference type="SUPFAM" id="SSF53474">
    <property type="entry name" value="alpha/beta-Hydrolases"/>
    <property type="match status" value="1"/>
</dbReference>
<keyword evidence="2" id="KW-0378">Hydrolase</keyword>
<comment type="caution">
    <text evidence="2">The sequence shown here is derived from an EMBL/GenBank/DDBJ whole genome shotgun (WGS) entry which is preliminary data.</text>
</comment>
<sequence length="358" mass="39491">MIRRSARPGRCGKRIRRPGAFLVTGALVVASLGAAGPAADARPGRPATAGPGLTAARADDGAFISHVTHLDERMLDLTVDSPAMRGSMAVRVILPRHWKELPQRTFPVLYLLQGAADDYTSWTRETDIEKLADPSDVLVVMPEGGRAGFYSDWWDYGRPTAPRWETFHTEELRQLMERAFRAGGMRALAGLSEGGLGALNYAARHPGDYRFAGSLSGIVDISDPVMQLAIALTCLRENLDPVRLWGRPDEQRTIWDAHNPSRMVDRLARTWVYLYAATGQPGGLEPEFNAGASLLEQPLTSSTYKLGQELRRAGGMVTLDLMQPGTHSWPYWKRELHTMWPSVLYALGASKDGTVQKR</sequence>
<protein>
    <submittedName>
        <fullName evidence="2">Alpha/beta hydrolase</fullName>
    </submittedName>
</protein>
<name>A0ABW6GYC3_9ACTN</name>
<dbReference type="InterPro" id="IPR029058">
    <property type="entry name" value="AB_hydrolase_fold"/>
</dbReference>
<dbReference type="InterPro" id="IPR000801">
    <property type="entry name" value="Esterase-like"/>
</dbReference>
<dbReference type="Gene3D" id="3.40.50.1820">
    <property type="entry name" value="alpha/beta hydrolase"/>
    <property type="match status" value="1"/>
</dbReference>
<evidence type="ECO:0000313" key="2">
    <source>
        <dbReference type="EMBL" id="MFE1749344.1"/>
    </source>
</evidence>
<keyword evidence="3" id="KW-1185">Reference proteome</keyword>
<organism evidence="2 3">
    <name type="scientific">Streptomyces anandii</name>
    <dbReference type="NCBI Taxonomy" id="285454"/>
    <lineage>
        <taxon>Bacteria</taxon>
        <taxon>Bacillati</taxon>
        <taxon>Actinomycetota</taxon>
        <taxon>Actinomycetes</taxon>
        <taxon>Kitasatosporales</taxon>
        <taxon>Streptomycetaceae</taxon>
        <taxon>Streptomyces</taxon>
    </lineage>
</organism>
<dbReference type="PANTHER" id="PTHR48098">
    <property type="entry name" value="ENTEROCHELIN ESTERASE-RELATED"/>
    <property type="match status" value="1"/>
</dbReference>
<dbReference type="PANTHER" id="PTHR48098:SF1">
    <property type="entry name" value="DIACYLGLYCEROL ACYLTRANSFERASE_MYCOLYLTRANSFERASE AG85A"/>
    <property type="match status" value="1"/>
</dbReference>
<feature type="chain" id="PRO_5046716172" evidence="1">
    <location>
        <begin position="35"/>
        <end position="358"/>
    </location>
</feature>
<dbReference type="Pfam" id="PF00756">
    <property type="entry name" value="Esterase"/>
    <property type="match status" value="1"/>
</dbReference>
<dbReference type="EMBL" id="JBHYTS010000002">
    <property type="protein sequence ID" value="MFE1749344.1"/>
    <property type="molecule type" value="Genomic_DNA"/>
</dbReference>
<evidence type="ECO:0000256" key="1">
    <source>
        <dbReference type="SAM" id="SignalP"/>
    </source>
</evidence>
<proteinExistence type="predicted"/>
<reference evidence="2 3" key="1">
    <citation type="submission" date="2024-09" db="EMBL/GenBank/DDBJ databases">
        <title>The Natural Products Discovery Center: Release of the First 8490 Sequenced Strains for Exploring Actinobacteria Biosynthetic Diversity.</title>
        <authorList>
            <person name="Kalkreuter E."/>
            <person name="Kautsar S.A."/>
            <person name="Yang D."/>
            <person name="Bader C.D."/>
            <person name="Teijaro C.N."/>
            <person name="Fluegel L."/>
            <person name="Davis C.M."/>
            <person name="Simpson J.R."/>
            <person name="Lauterbach L."/>
            <person name="Steele A.D."/>
            <person name="Gui C."/>
            <person name="Meng S."/>
            <person name="Li G."/>
            <person name="Viehrig K."/>
            <person name="Ye F."/>
            <person name="Su P."/>
            <person name="Kiefer A.F."/>
            <person name="Nichols A."/>
            <person name="Cepeda A.J."/>
            <person name="Yan W."/>
            <person name="Fan B."/>
            <person name="Jiang Y."/>
            <person name="Adhikari A."/>
            <person name="Zheng C.-J."/>
            <person name="Schuster L."/>
            <person name="Cowan T.M."/>
            <person name="Smanski M.J."/>
            <person name="Chevrette M.G."/>
            <person name="De Carvalho L.P.S."/>
            <person name="Shen B."/>
        </authorList>
    </citation>
    <scope>NUCLEOTIDE SEQUENCE [LARGE SCALE GENOMIC DNA]</scope>
    <source>
        <strain evidence="2 3">NPDC059500</strain>
    </source>
</reference>
<dbReference type="RefSeq" id="WP_381827481.1">
    <property type="nucleotide sequence ID" value="NZ_JBHYTS010000002.1"/>
</dbReference>
<gene>
    <name evidence="2" type="ORF">ACFW88_02110</name>
</gene>
<evidence type="ECO:0000313" key="3">
    <source>
        <dbReference type="Proteomes" id="UP001599756"/>
    </source>
</evidence>
<dbReference type="Proteomes" id="UP001599756">
    <property type="component" value="Unassembled WGS sequence"/>
</dbReference>
<keyword evidence="1" id="KW-0732">Signal</keyword>
<dbReference type="GO" id="GO:0016787">
    <property type="term" value="F:hydrolase activity"/>
    <property type="evidence" value="ECO:0007669"/>
    <property type="project" value="UniProtKB-KW"/>
</dbReference>